<name>A0A4Q0MFP6_9HYPH</name>
<dbReference type="PANTHER" id="PTHR43812:SF2">
    <property type="entry name" value="FLAVIN REDUCTASE LIKE DOMAIN-CONTAINING PROTEIN"/>
    <property type="match status" value="1"/>
</dbReference>
<organism evidence="2 3">
    <name type="scientific">Hansschlegelia zhihuaiae</name>
    <dbReference type="NCBI Taxonomy" id="405005"/>
    <lineage>
        <taxon>Bacteria</taxon>
        <taxon>Pseudomonadati</taxon>
        <taxon>Pseudomonadota</taxon>
        <taxon>Alphaproteobacteria</taxon>
        <taxon>Hyphomicrobiales</taxon>
        <taxon>Methylopilaceae</taxon>
        <taxon>Hansschlegelia</taxon>
    </lineage>
</organism>
<feature type="domain" description="Flavin reductase like" evidence="1">
    <location>
        <begin position="18"/>
        <end position="171"/>
    </location>
</feature>
<dbReference type="SMART" id="SM00903">
    <property type="entry name" value="Flavin_Reduct"/>
    <property type="match status" value="1"/>
</dbReference>
<reference evidence="2 3" key="1">
    <citation type="submission" date="2018-12" db="EMBL/GenBank/DDBJ databases">
        <title>bacterium Hansschlegelia zhihuaiae S113.</title>
        <authorList>
            <person name="He J."/>
        </authorList>
    </citation>
    <scope>NUCLEOTIDE SEQUENCE [LARGE SCALE GENOMIC DNA]</scope>
    <source>
        <strain evidence="2 3">S 113</strain>
    </source>
</reference>
<keyword evidence="3" id="KW-1185">Reference proteome</keyword>
<sequence length="207" mass="22331">MFYEPVLGHGLPHDPFKAIVAPRPIGWISTLDAEGRPNLAPYSFFNGVCGSPPMVMFSSEGAKHSAMNARATGEFVCNFATFDLKDEMNATSAPLGPGENEFVHAGLETAPSRTVRPPRVAKSPAALECRTTQVIELSDRQGAATDRFVVFGEVVGVHIDEAFLVDGLFDTAKAQALARCGYMDYAAVFETFTMRRPASQRLSLGAD</sequence>
<dbReference type="GO" id="GO:0016646">
    <property type="term" value="F:oxidoreductase activity, acting on the CH-NH group of donors, NAD or NADP as acceptor"/>
    <property type="evidence" value="ECO:0007669"/>
    <property type="project" value="UniProtKB-ARBA"/>
</dbReference>
<dbReference type="InterPro" id="IPR002563">
    <property type="entry name" value="Flavin_Rdtase-like_dom"/>
</dbReference>
<protein>
    <submittedName>
        <fullName evidence="2">Flavin reductase family protein</fullName>
    </submittedName>
</protein>
<dbReference type="Gene3D" id="2.30.110.10">
    <property type="entry name" value="Electron Transport, Fmn-binding Protein, Chain A"/>
    <property type="match status" value="1"/>
</dbReference>
<dbReference type="OrthoDB" id="9783347at2"/>
<evidence type="ECO:0000313" key="3">
    <source>
        <dbReference type="Proteomes" id="UP000289708"/>
    </source>
</evidence>
<comment type="caution">
    <text evidence="2">The sequence shown here is derived from an EMBL/GenBank/DDBJ whole genome shotgun (WGS) entry which is preliminary data.</text>
</comment>
<dbReference type="EMBL" id="RYFI01000014">
    <property type="protein sequence ID" value="RXF72023.1"/>
    <property type="molecule type" value="Genomic_DNA"/>
</dbReference>
<dbReference type="Pfam" id="PF01613">
    <property type="entry name" value="Flavin_Reduct"/>
    <property type="match status" value="1"/>
</dbReference>
<proteinExistence type="predicted"/>
<dbReference type="GO" id="GO:0010181">
    <property type="term" value="F:FMN binding"/>
    <property type="evidence" value="ECO:0007669"/>
    <property type="project" value="InterPro"/>
</dbReference>
<accession>A0A4Q0MFP6</accession>
<dbReference type="SUPFAM" id="SSF50475">
    <property type="entry name" value="FMN-binding split barrel"/>
    <property type="match status" value="1"/>
</dbReference>
<dbReference type="PANTHER" id="PTHR43812">
    <property type="entry name" value="BLR2425 PROTEIN"/>
    <property type="match status" value="1"/>
</dbReference>
<gene>
    <name evidence="2" type="ORF">EK403_14470</name>
</gene>
<evidence type="ECO:0000313" key="2">
    <source>
        <dbReference type="EMBL" id="RXF72023.1"/>
    </source>
</evidence>
<evidence type="ECO:0000259" key="1">
    <source>
        <dbReference type="SMART" id="SM00903"/>
    </source>
</evidence>
<dbReference type="RefSeq" id="WP_128778190.1">
    <property type="nucleotide sequence ID" value="NZ_RYFI01000014.1"/>
</dbReference>
<dbReference type="AlphaFoldDB" id="A0A4Q0MFP6"/>
<dbReference type="Proteomes" id="UP000289708">
    <property type="component" value="Unassembled WGS sequence"/>
</dbReference>
<dbReference type="InterPro" id="IPR012349">
    <property type="entry name" value="Split_barrel_FMN-bd"/>
</dbReference>